<keyword evidence="1" id="KW-0347">Helicase</keyword>
<keyword evidence="1" id="KW-0547">Nucleotide-binding</keyword>
<sequence>MVHGLGTESNVRSARSLGKETVLDFEHSAIRLTSPERDLQTALMESESLHGDIYGSLFQQSRSVERRGQSSFVGHNVANTKSATCVMLKPCLQPLSVLLSMLPVLIVASVGVNPSVFCHRQHDLNVLPIEIFFAWFNHRVISYLIMLSLLVRGNESSSYKDLGNCNKCCVHWGAVFWYEESLKGVDYNGKVKYHLCCGGGKIYIKPSLYPPDYIQQLLCNRHFMENIRAYNQTFAMILFGAKIDDSINKGKGP</sequence>
<keyword evidence="1" id="KW-0067">ATP-binding</keyword>
<protein>
    <submittedName>
        <fullName evidence="1">Helitron helicase-like domain-containing protein</fullName>
    </submittedName>
</protein>
<evidence type="ECO:0000313" key="1">
    <source>
        <dbReference type="EMBL" id="GEU67935.1"/>
    </source>
</evidence>
<keyword evidence="1" id="KW-0378">Hydrolase</keyword>
<name>A0A6L2M6I8_TANCI</name>
<comment type="caution">
    <text evidence="1">The sequence shown here is derived from an EMBL/GenBank/DDBJ whole genome shotgun (WGS) entry which is preliminary data.</text>
</comment>
<organism evidence="1">
    <name type="scientific">Tanacetum cinerariifolium</name>
    <name type="common">Dalmatian daisy</name>
    <name type="synonym">Chrysanthemum cinerariifolium</name>
    <dbReference type="NCBI Taxonomy" id="118510"/>
    <lineage>
        <taxon>Eukaryota</taxon>
        <taxon>Viridiplantae</taxon>
        <taxon>Streptophyta</taxon>
        <taxon>Embryophyta</taxon>
        <taxon>Tracheophyta</taxon>
        <taxon>Spermatophyta</taxon>
        <taxon>Magnoliopsida</taxon>
        <taxon>eudicotyledons</taxon>
        <taxon>Gunneridae</taxon>
        <taxon>Pentapetalae</taxon>
        <taxon>asterids</taxon>
        <taxon>campanulids</taxon>
        <taxon>Asterales</taxon>
        <taxon>Asteraceae</taxon>
        <taxon>Asteroideae</taxon>
        <taxon>Anthemideae</taxon>
        <taxon>Anthemidinae</taxon>
        <taxon>Tanacetum</taxon>
    </lineage>
</organism>
<proteinExistence type="predicted"/>
<reference evidence="1" key="1">
    <citation type="journal article" date="2019" name="Sci. Rep.">
        <title>Draft genome of Tanacetum cinerariifolium, the natural source of mosquito coil.</title>
        <authorList>
            <person name="Yamashiro T."/>
            <person name="Shiraishi A."/>
            <person name="Satake H."/>
            <person name="Nakayama K."/>
        </authorList>
    </citation>
    <scope>NUCLEOTIDE SEQUENCE</scope>
</reference>
<gene>
    <name evidence="1" type="ORF">Tci_039913</name>
</gene>
<accession>A0A6L2M6I8</accession>
<dbReference type="EMBL" id="BKCJ010005658">
    <property type="protein sequence ID" value="GEU67935.1"/>
    <property type="molecule type" value="Genomic_DNA"/>
</dbReference>
<dbReference type="GO" id="GO:0004386">
    <property type="term" value="F:helicase activity"/>
    <property type="evidence" value="ECO:0007669"/>
    <property type="project" value="UniProtKB-KW"/>
</dbReference>
<dbReference type="AlphaFoldDB" id="A0A6L2M6I8"/>